<keyword evidence="4" id="KW-1185">Reference proteome</keyword>
<evidence type="ECO:0000313" key="3">
    <source>
        <dbReference type="EMBL" id="BAU94501.1"/>
    </source>
</evidence>
<protein>
    <recommendedName>
        <fullName evidence="2">DUF306 domain-containing protein</fullName>
    </recommendedName>
</protein>
<accession>A0A160PPG0</accession>
<dbReference type="AlphaFoldDB" id="A0A160PPG0"/>
<dbReference type="Gene3D" id="2.40.128.270">
    <property type="match status" value="1"/>
</dbReference>
<evidence type="ECO:0000256" key="1">
    <source>
        <dbReference type="SAM" id="SignalP"/>
    </source>
</evidence>
<feature type="domain" description="DUF306" evidence="2">
    <location>
        <begin position="25"/>
        <end position="101"/>
    </location>
</feature>
<dbReference type="InterPro" id="IPR005184">
    <property type="entry name" value="DUF306_Meta_HslJ"/>
</dbReference>
<sequence length="109" mass="11462">MRIVLLAISGMFLAACSTSVAGSWNAAEPAGAHIELSNDGSVAGSDGCNQFSGSWHKDGSTITFSSIVQTEMYCDGVNDWLTQLHAATVTDSTMTVFNEAGENIGELKR</sequence>
<dbReference type="KEGG" id="csur:N24_0239"/>
<feature type="chain" id="PRO_5039075430" description="DUF306 domain-containing protein" evidence="1">
    <location>
        <begin position="22"/>
        <end position="109"/>
    </location>
</feature>
<keyword evidence="1" id="KW-0732">Signal</keyword>
<dbReference type="Pfam" id="PF03724">
    <property type="entry name" value="META"/>
    <property type="match status" value="1"/>
</dbReference>
<dbReference type="Proteomes" id="UP000218244">
    <property type="component" value="Chromosome"/>
</dbReference>
<evidence type="ECO:0000313" key="4">
    <source>
        <dbReference type="Proteomes" id="UP000218244"/>
    </source>
</evidence>
<dbReference type="RefSeq" id="WP_096453614.1">
    <property type="nucleotide sequence ID" value="NZ_AP017369.1"/>
</dbReference>
<organism evidence="3 4">
    <name type="scientific">Corynebacterium suranareeae</name>
    <dbReference type="NCBI Taxonomy" id="2506452"/>
    <lineage>
        <taxon>Bacteria</taxon>
        <taxon>Bacillati</taxon>
        <taxon>Actinomycetota</taxon>
        <taxon>Actinomycetes</taxon>
        <taxon>Mycobacteriales</taxon>
        <taxon>Corynebacteriaceae</taxon>
        <taxon>Corynebacterium</taxon>
    </lineage>
</organism>
<dbReference type="InterPro" id="IPR038670">
    <property type="entry name" value="HslJ-like_sf"/>
</dbReference>
<dbReference type="PROSITE" id="PS51257">
    <property type="entry name" value="PROKAR_LIPOPROTEIN"/>
    <property type="match status" value="1"/>
</dbReference>
<dbReference type="EMBL" id="AP017369">
    <property type="protein sequence ID" value="BAU94501.1"/>
    <property type="molecule type" value="Genomic_DNA"/>
</dbReference>
<feature type="signal peptide" evidence="1">
    <location>
        <begin position="1"/>
        <end position="21"/>
    </location>
</feature>
<evidence type="ECO:0000259" key="2">
    <source>
        <dbReference type="Pfam" id="PF03724"/>
    </source>
</evidence>
<gene>
    <name evidence="3" type="ORF">N24_0239</name>
</gene>
<name>A0A160PPG0_9CORY</name>
<reference evidence="3 4" key="1">
    <citation type="submission" date="2016-02" db="EMBL/GenBank/DDBJ databases">
        <title>Corynebacterium glutamicum N24 whole genome sequencing project.</title>
        <authorList>
            <person name="Matsutani M."/>
            <person name="Nangtapong N."/>
            <person name="Yakushi T."/>
            <person name="Matsushita K."/>
        </authorList>
    </citation>
    <scope>NUCLEOTIDE SEQUENCE [LARGE SCALE GENOMIC DNA]</scope>
    <source>
        <strain evidence="3 4">N24</strain>
    </source>
</reference>
<proteinExistence type="predicted"/>